<proteinExistence type="predicted"/>
<reference evidence="2" key="2">
    <citation type="submission" date="2021-04" db="EMBL/GenBank/DDBJ databases">
        <authorList>
            <person name="Gilroy R."/>
        </authorList>
    </citation>
    <scope>NUCLEOTIDE SEQUENCE</scope>
    <source>
        <strain evidence="2">ChiHecec2B26-7398</strain>
    </source>
</reference>
<protein>
    <submittedName>
        <fullName evidence="2">Uncharacterized protein</fullName>
    </submittedName>
</protein>
<sequence>MRPILSLAGWNWRMARRPYAILCAVFAAQQLAVLLVQAQDPDNTGRSLADLYRDGVQFLAFGLAFLLAGLLAGPASNDQKRARCSYTWLTLPLPPAARLAGQVLAAAVLQLGVVALQLVLYAASAAPVRALARRAMQAWDGTRTMPELTFYEEVIINYDLYWLIPRRPGQAAAMLFTVLAAALLLTAVRLHKGWRRAVAVGIGVVCALACADVLDAEKLLRLYPAEGIHGTDLVRDAAVLAVLLPFSVWWALRAIRRAEPACT</sequence>
<gene>
    <name evidence="2" type="ORF">H9846_01495</name>
</gene>
<dbReference type="AlphaFoldDB" id="A0A9D2BU03"/>
<feature type="transmembrane region" description="Helical" evidence="1">
    <location>
        <begin position="103"/>
        <end position="123"/>
    </location>
</feature>
<keyword evidence="1" id="KW-0472">Membrane</keyword>
<accession>A0A9D2BU03</accession>
<comment type="caution">
    <text evidence="2">The sequence shown here is derived from an EMBL/GenBank/DDBJ whole genome shotgun (WGS) entry which is preliminary data.</text>
</comment>
<feature type="transmembrane region" description="Helical" evidence="1">
    <location>
        <begin position="171"/>
        <end position="190"/>
    </location>
</feature>
<keyword evidence="1" id="KW-0812">Transmembrane</keyword>
<name>A0A9D2BU03_9FIRM</name>
<reference evidence="2" key="1">
    <citation type="journal article" date="2021" name="PeerJ">
        <title>Extensive microbial diversity within the chicken gut microbiome revealed by metagenomics and culture.</title>
        <authorList>
            <person name="Gilroy R."/>
            <person name="Ravi A."/>
            <person name="Getino M."/>
            <person name="Pursley I."/>
            <person name="Horton D.L."/>
            <person name="Alikhan N.F."/>
            <person name="Baker D."/>
            <person name="Gharbi K."/>
            <person name="Hall N."/>
            <person name="Watson M."/>
            <person name="Adriaenssens E.M."/>
            <person name="Foster-Nyarko E."/>
            <person name="Jarju S."/>
            <person name="Secka A."/>
            <person name="Antonio M."/>
            <person name="Oren A."/>
            <person name="Chaudhuri R.R."/>
            <person name="La Ragione R."/>
            <person name="Hildebrand F."/>
            <person name="Pallen M.J."/>
        </authorList>
    </citation>
    <scope>NUCLEOTIDE SEQUENCE</scope>
    <source>
        <strain evidence="2">ChiHecec2B26-7398</strain>
    </source>
</reference>
<keyword evidence="1" id="KW-1133">Transmembrane helix</keyword>
<evidence type="ECO:0000313" key="2">
    <source>
        <dbReference type="EMBL" id="HIX94118.1"/>
    </source>
</evidence>
<feature type="transmembrane region" description="Helical" evidence="1">
    <location>
        <begin position="234"/>
        <end position="252"/>
    </location>
</feature>
<evidence type="ECO:0000313" key="3">
    <source>
        <dbReference type="Proteomes" id="UP000886751"/>
    </source>
</evidence>
<dbReference type="EMBL" id="DXEI01000028">
    <property type="protein sequence ID" value="HIX94118.1"/>
    <property type="molecule type" value="Genomic_DNA"/>
</dbReference>
<feature type="transmembrane region" description="Helical" evidence="1">
    <location>
        <begin position="54"/>
        <end position="73"/>
    </location>
</feature>
<dbReference type="Proteomes" id="UP000886751">
    <property type="component" value="Unassembled WGS sequence"/>
</dbReference>
<feature type="transmembrane region" description="Helical" evidence="1">
    <location>
        <begin position="197"/>
        <end position="214"/>
    </location>
</feature>
<evidence type="ECO:0000256" key="1">
    <source>
        <dbReference type="SAM" id="Phobius"/>
    </source>
</evidence>
<organism evidence="2 3">
    <name type="scientific">Candidatus Gemmiger excrementipullorum</name>
    <dbReference type="NCBI Taxonomy" id="2838610"/>
    <lineage>
        <taxon>Bacteria</taxon>
        <taxon>Bacillati</taxon>
        <taxon>Bacillota</taxon>
        <taxon>Clostridia</taxon>
        <taxon>Eubacteriales</taxon>
        <taxon>Gemmiger</taxon>
    </lineage>
</organism>